<proteinExistence type="predicted"/>
<dbReference type="SUPFAM" id="SSF56300">
    <property type="entry name" value="Metallo-dependent phosphatases"/>
    <property type="match status" value="1"/>
</dbReference>
<comment type="caution">
    <text evidence="4">The sequence shown here is derived from an EMBL/GenBank/DDBJ whole genome shotgun (WGS) entry which is preliminary data.</text>
</comment>
<dbReference type="InterPro" id="IPR051918">
    <property type="entry name" value="STPP_CPPED1"/>
</dbReference>
<name>A0ABN1N334_9BACT</name>
<dbReference type="PANTHER" id="PTHR43143">
    <property type="entry name" value="METALLOPHOSPHOESTERASE, CALCINEURIN SUPERFAMILY"/>
    <property type="match status" value="1"/>
</dbReference>
<dbReference type="Proteomes" id="UP001500469">
    <property type="component" value="Unassembled WGS sequence"/>
</dbReference>
<feature type="domain" description="Calcineurin-like phosphoesterase" evidence="1">
    <location>
        <begin position="137"/>
        <end position="338"/>
    </location>
</feature>
<sequence>MFKRREFIKSLGLTSVGWLGMGDAVLAGIQKELPLKGFSTVFSPIRVRGRVASAGKGLPGVAVSDGRVVVQTNSSGEFEMISGNDRDFVFVSLPAGFEIAKQANGSASFFQKIDGTKADQNLYFDLKKAGNSDGNHHFLLLSDTQIQDDYDAGQLLSVAAPDVQKTIASLNDPNLFGIGCGDLVYDRLELFKEYNQSVQMYDTPFFQVMGNHDLDFGGRSDSTTTGTFKSHFGPTYYSWNRGEVHYVVLDDVFYLGNPGPGTKYIGHIPEEQMAWLEQDLALVEKGKTIVVSLHIPTYTGAVTRYPDRDTLGGTVSNREHLYRMLEGYDAHLLSGHTHFNDNMINGHVYEHCHGTVCGAWWSGPICYDGTPNGYAVYEAKGSELRWKYKGTGLDINAQFRVYPAGYHKDFPDQMSLNCWNYDPAWEISWFENGIKKGSPEKRVAFDPWSVELHTGPTLPSRRSWVEPQLNDHMFFFKPESKDNLVVEAKDRFGNVYTKKVG</sequence>
<evidence type="ECO:0000313" key="4">
    <source>
        <dbReference type="EMBL" id="GAA0880022.1"/>
    </source>
</evidence>
<dbReference type="InterPro" id="IPR029052">
    <property type="entry name" value="Metallo-depent_PP-like"/>
</dbReference>
<dbReference type="Gene3D" id="3.60.21.10">
    <property type="match status" value="1"/>
</dbReference>
<dbReference type="Pfam" id="PF16370">
    <property type="entry name" value="MetallophosC"/>
    <property type="match status" value="1"/>
</dbReference>
<dbReference type="EMBL" id="BAAAFI010000038">
    <property type="protein sequence ID" value="GAA0880022.1"/>
    <property type="molecule type" value="Genomic_DNA"/>
</dbReference>
<dbReference type="PANTHER" id="PTHR43143:SF1">
    <property type="entry name" value="SERINE_THREONINE-PROTEIN PHOSPHATASE CPPED1"/>
    <property type="match status" value="1"/>
</dbReference>
<dbReference type="Pfam" id="PF16371">
    <property type="entry name" value="MetallophosN"/>
    <property type="match status" value="1"/>
</dbReference>
<protein>
    <submittedName>
        <fullName evidence="4">Calcineurin-like phosphoesterase family protein</fullName>
    </submittedName>
</protein>
<dbReference type="InterPro" id="IPR004843">
    <property type="entry name" value="Calcineurin-like_PHP"/>
</dbReference>
<organism evidence="4 5">
    <name type="scientific">Algoriphagus jejuensis</name>
    <dbReference type="NCBI Taxonomy" id="419934"/>
    <lineage>
        <taxon>Bacteria</taxon>
        <taxon>Pseudomonadati</taxon>
        <taxon>Bacteroidota</taxon>
        <taxon>Cytophagia</taxon>
        <taxon>Cytophagales</taxon>
        <taxon>Cyclobacteriaceae</taxon>
        <taxon>Algoriphagus</taxon>
    </lineage>
</organism>
<evidence type="ECO:0000259" key="2">
    <source>
        <dbReference type="Pfam" id="PF16370"/>
    </source>
</evidence>
<accession>A0ABN1N334</accession>
<dbReference type="InterPro" id="IPR032285">
    <property type="entry name" value="Metallophos_N"/>
</dbReference>
<dbReference type="Pfam" id="PF00149">
    <property type="entry name" value="Metallophos"/>
    <property type="match status" value="1"/>
</dbReference>
<evidence type="ECO:0000313" key="5">
    <source>
        <dbReference type="Proteomes" id="UP001500469"/>
    </source>
</evidence>
<feature type="domain" description="Calcineurin-like phosphoesterase N-terminal" evidence="3">
    <location>
        <begin position="49"/>
        <end position="124"/>
    </location>
</feature>
<dbReference type="InterPro" id="IPR032288">
    <property type="entry name" value="Metallophos_C"/>
</dbReference>
<evidence type="ECO:0000259" key="1">
    <source>
        <dbReference type="Pfam" id="PF00149"/>
    </source>
</evidence>
<dbReference type="RefSeq" id="WP_343853023.1">
    <property type="nucleotide sequence ID" value="NZ_BAAAFI010000038.1"/>
</dbReference>
<reference evidence="4 5" key="1">
    <citation type="journal article" date="2019" name="Int. J. Syst. Evol. Microbiol.">
        <title>The Global Catalogue of Microorganisms (GCM) 10K type strain sequencing project: providing services to taxonomists for standard genome sequencing and annotation.</title>
        <authorList>
            <consortium name="The Broad Institute Genomics Platform"/>
            <consortium name="The Broad Institute Genome Sequencing Center for Infectious Disease"/>
            <person name="Wu L."/>
            <person name="Ma J."/>
        </authorList>
    </citation>
    <scope>NUCLEOTIDE SEQUENCE [LARGE SCALE GENOMIC DNA]</scope>
    <source>
        <strain evidence="4 5">JCM 16112</strain>
    </source>
</reference>
<gene>
    <name evidence="4" type="ORF">GCM10009119_29920</name>
</gene>
<evidence type="ECO:0000259" key="3">
    <source>
        <dbReference type="Pfam" id="PF16371"/>
    </source>
</evidence>
<keyword evidence="5" id="KW-1185">Reference proteome</keyword>
<feature type="domain" description="Calcineurin-like phosphoesterase C-terminal" evidence="2">
    <location>
        <begin position="350"/>
        <end position="496"/>
    </location>
</feature>